<proteinExistence type="predicted"/>
<dbReference type="AlphaFoldDB" id="I0AG66"/>
<dbReference type="HOGENOM" id="CLU_756012_0_0_10"/>
<reference evidence="1 2" key="1">
    <citation type="journal article" date="2012" name="Front. Microbiol.">
        <title>Complete genome of Ignavibacterium album, a metabolically versatile, flagellated, facultative anaerobe from the phylum Chlorobi.</title>
        <authorList>
            <person name="Liu Z."/>
            <person name="Frigaard N.-U."/>
            <person name="Vogl K."/>
            <person name="Iino T."/>
            <person name="Ohkuma M."/>
            <person name="Overmann J."/>
            <person name="Bryant D.A."/>
        </authorList>
    </citation>
    <scope>NUCLEOTIDE SEQUENCE [LARGE SCALE GENOMIC DNA]</scope>
    <source>
        <strain evidence="2">DSM 19864 / JCM 16511 / NBRC 101810 / Mat9-16</strain>
    </source>
</reference>
<keyword evidence="2" id="KW-1185">Reference proteome</keyword>
<dbReference type="OrthoDB" id="4378831at2"/>
<accession>I0AG66</accession>
<protein>
    <submittedName>
        <fullName evidence="1">Uncharacterized protein</fullName>
    </submittedName>
</protein>
<evidence type="ECO:0000313" key="2">
    <source>
        <dbReference type="Proteomes" id="UP000007394"/>
    </source>
</evidence>
<sequence length="366" mass="43186">MIKKFALSTFPIFYFLILTSEIYPQFNFYSAYQIIYDDNIYNNYLNSSDLINNLQLGSAYNFESEVNNLQFYYEGVFGDYKTNKIKSFNSHKIGFVNTHLFSEDFNPLNAGINYTFRNNRDEFELYDFRQLSAYINYRQSIKETNFLLSGYIFQRNEYTNFSVFSNYEHKAFIKWISNFESQTSLMLSSEFDYKSYFDKYNFEGYANEGSFIKLHLNIGQSFSENTGGNIFLIYRKNLTDKSRYVVNDSLIYYEEEIFNDLYAFDSFDAGIGFTKIIGDEVKVSSEIRYSGRFFNSLFATDLFGTELTDLRKDDQISFGIGVEYDLEKLINGLILSATFNYIRNKSNDFYYDYSNQIFSISVDYGF</sequence>
<dbReference type="EMBL" id="CP003418">
    <property type="protein sequence ID" value="AFH47973.1"/>
    <property type="molecule type" value="Genomic_DNA"/>
</dbReference>
<name>I0AG66_IGNAJ</name>
<evidence type="ECO:0000313" key="1">
    <source>
        <dbReference type="EMBL" id="AFH47973.1"/>
    </source>
</evidence>
<dbReference type="KEGG" id="ial:IALB_0261"/>
<gene>
    <name evidence="1" type="ordered locus">IALB_0261</name>
</gene>
<dbReference type="RefSeq" id="WP_014559132.1">
    <property type="nucleotide sequence ID" value="NC_017464.1"/>
</dbReference>
<organism evidence="1 2">
    <name type="scientific">Ignavibacterium album (strain DSM 19864 / JCM 16511 / NBRC 101810 / Mat9-16)</name>
    <dbReference type="NCBI Taxonomy" id="945713"/>
    <lineage>
        <taxon>Bacteria</taxon>
        <taxon>Pseudomonadati</taxon>
        <taxon>Ignavibacteriota</taxon>
        <taxon>Ignavibacteria</taxon>
        <taxon>Ignavibacteriales</taxon>
        <taxon>Ignavibacteriaceae</taxon>
        <taxon>Ignavibacterium</taxon>
    </lineage>
</organism>
<dbReference type="Proteomes" id="UP000007394">
    <property type="component" value="Chromosome"/>
</dbReference>
<dbReference type="STRING" id="945713.IALB_0261"/>